<name>A0A2H5EWP5_9RHOB</name>
<keyword evidence="2" id="KW-0812">Transmembrane</keyword>
<sequence>MTGQRMDDQTSGMQPHPDSDPHLPPTEADGDSDDEIPRSRRARRPRRKRLSEVLLAIASDQSRTEITISDLMHIMEGRARAALIFLFAFPNVLPAPPGLSAVLGLPLLYLTAQMMLGRFPWLPRIVAERGISMTAFRSMIDRALPLLMRAEKLLRPRWSWMVRPLAERLLGAFALVLAVIITLPIPLANMLPAFAICVIALGVLERDGLWTGLGLVVGLASLALSGAVAYAMVKGALFLLFSAFS</sequence>
<organism evidence="3 4">
    <name type="scientific">Paracoccus zhejiangensis</name>
    <dbReference type="NCBI Taxonomy" id="1077935"/>
    <lineage>
        <taxon>Bacteria</taxon>
        <taxon>Pseudomonadati</taxon>
        <taxon>Pseudomonadota</taxon>
        <taxon>Alphaproteobacteria</taxon>
        <taxon>Rhodobacterales</taxon>
        <taxon>Paracoccaceae</taxon>
        <taxon>Paracoccus</taxon>
    </lineage>
</organism>
<dbReference type="Proteomes" id="UP000234530">
    <property type="component" value="Chromosome"/>
</dbReference>
<keyword evidence="2" id="KW-1133">Transmembrane helix</keyword>
<feature type="region of interest" description="Disordered" evidence="1">
    <location>
        <begin position="1"/>
        <end position="45"/>
    </location>
</feature>
<reference evidence="3 4" key="1">
    <citation type="journal article" date="2013" name="Antonie Van Leeuwenhoek">
        <title>Paracoccus zhejiangensis sp. nov., isolated from activated sludge in wastewater-treatment system.</title>
        <authorList>
            <person name="Wu Z.G."/>
            <person name="Zhang D.F."/>
            <person name="Liu Y.L."/>
            <person name="Wang F."/>
            <person name="Jiang X."/>
            <person name="Li C."/>
            <person name="Li S.P."/>
            <person name="Hong Q."/>
            <person name="Li W.J."/>
        </authorList>
    </citation>
    <scope>NUCLEOTIDE SEQUENCE [LARGE SCALE GENOMIC DNA]</scope>
    <source>
        <strain evidence="3 4">J6</strain>
    </source>
</reference>
<dbReference type="PANTHER" id="PTHR41795:SF1">
    <property type="entry name" value="EXOPOLYSACCHARIDE SYNTHESIS PROTEIN"/>
    <property type="match status" value="1"/>
</dbReference>
<protein>
    <submittedName>
        <fullName evidence="3">ABC transporter permease</fullName>
    </submittedName>
</protein>
<feature type="transmembrane region" description="Helical" evidence="2">
    <location>
        <begin position="82"/>
        <end position="110"/>
    </location>
</feature>
<dbReference type="EMBL" id="CP025430">
    <property type="protein sequence ID" value="AUH63721.1"/>
    <property type="molecule type" value="Genomic_DNA"/>
</dbReference>
<evidence type="ECO:0000256" key="2">
    <source>
        <dbReference type="SAM" id="Phobius"/>
    </source>
</evidence>
<feature type="transmembrane region" description="Helical" evidence="2">
    <location>
        <begin position="208"/>
        <end position="233"/>
    </location>
</feature>
<gene>
    <name evidence="3" type="ORF">CX676_05735</name>
</gene>
<proteinExistence type="predicted"/>
<dbReference type="InterPro" id="IPR010331">
    <property type="entry name" value="ExoD"/>
</dbReference>
<dbReference type="AlphaFoldDB" id="A0A2H5EWP5"/>
<keyword evidence="2" id="KW-0472">Membrane</keyword>
<evidence type="ECO:0000313" key="3">
    <source>
        <dbReference type="EMBL" id="AUH63721.1"/>
    </source>
</evidence>
<dbReference type="PANTHER" id="PTHR41795">
    <property type="entry name" value="EXOPOLYSACCHARIDE SYNTHESIS PROTEIN"/>
    <property type="match status" value="1"/>
</dbReference>
<keyword evidence="4" id="KW-1185">Reference proteome</keyword>
<dbReference type="Pfam" id="PF06055">
    <property type="entry name" value="ExoD"/>
    <property type="match status" value="1"/>
</dbReference>
<dbReference type="PIRSF" id="PIRSF033239">
    <property type="entry name" value="ExoD"/>
    <property type="match status" value="1"/>
</dbReference>
<accession>A0A2H5EWP5</accession>
<dbReference type="KEGG" id="pzh:CX676_05735"/>
<feature type="transmembrane region" description="Helical" evidence="2">
    <location>
        <begin position="169"/>
        <end position="202"/>
    </location>
</feature>
<evidence type="ECO:0000313" key="4">
    <source>
        <dbReference type="Proteomes" id="UP000234530"/>
    </source>
</evidence>
<evidence type="ECO:0000256" key="1">
    <source>
        <dbReference type="SAM" id="MobiDB-lite"/>
    </source>
</evidence>